<evidence type="ECO:0008006" key="3">
    <source>
        <dbReference type="Google" id="ProtNLM"/>
    </source>
</evidence>
<name>A0A966DUT0_9SPHI</name>
<comment type="caution">
    <text evidence="1">The sequence shown here is derived from an EMBL/GenBank/DDBJ whole genome shotgun (WGS) entry which is preliminary data.</text>
</comment>
<accession>A0A966DUT0</accession>
<organism evidence="1 2">
    <name type="scientific">Mucilaginibacter agri</name>
    <dbReference type="NCBI Taxonomy" id="2695265"/>
    <lineage>
        <taxon>Bacteria</taxon>
        <taxon>Pseudomonadati</taxon>
        <taxon>Bacteroidota</taxon>
        <taxon>Sphingobacteriia</taxon>
        <taxon>Sphingobacteriales</taxon>
        <taxon>Sphingobacteriaceae</taxon>
        <taxon>Mucilaginibacter</taxon>
    </lineage>
</organism>
<evidence type="ECO:0000313" key="2">
    <source>
        <dbReference type="Proteomes" id="UP000638732"/>
    </source>
</evidence>
<dbReference type="Proteomes" id="UP000638732">
    <property type="component" value="Unassembled WGS sequence"/>
</dbReference>
<protein>
    <recommendedName>
        <fullName evidence="3">PAS domain-containing protein</fullName>
    </recommendedName>
</protein>
<reference evidence="1" key="2">
    <citation type="submission" date="2020-10" db="EMBL/GenBank/DDBJ databases">
        <title>Mucilaginibacter sp. nov., isolated from soil.</title>
        <authorList>
            <person name="Jeon C.O."/>
        </authorList>
    </citation>
    <scope>NUCLEOTIDE SEQUENCE</scope>
    <source>
        <strain evidence="1">R11</strain>
    </source>
</reference>
<proteinExistence type="predicted"/>
<dbReference type="AlphaFoldDB" id="A0A966DUT0"/>
<sequence length="60" mass="6720">MLTIIAFLFGLSVWFYIKSVRTATSSYENLFNSSPLAIYIMTKGSLKILNVNKAMVKLNG</sequence>
<evidence type="ECO:0000313" key="1">
    <source>
        <dbReference type="EMBL" id="NCD70766.1"/>
    </source>
</evidence>
<gene>
    <name evidence="1" type="ORF">GSY63_15470</name>
</gene>
<keyword evidence="2" id="KW-1185">Reference proteome</keyword>
<dbReference type="EMBL" id="WWEO01000043">
    <property type="protein sequence ID" value="NCD70766.1"/>
    <property type="molecule type" value="Genomic_DNA"/>
</dbReference>
<reference evidence="1" key="1">
    <citation type="submission" date="2020-01" db="EMBL/GenBank/DDBJ databases">
        <authorList>
            <person name="Seo Y.L."/>
        </authorList>
    </citation>
    <scope>NUCLEOTIDE SEQUENCE</scope>
    <source>
        <strain evidence="1">R11</strain>
    </source>
</reference>